<comment type="subunit">
    <text evidence="7">Homotrimer.</text>
</comment>
<evidence type="ECO:0000256" key="8">
    <source>
        <dbReference type="SAM" id="Coils"/>
    </source>
</evidence>
<feature type="domain" description="UDP-3-O-[3-hydroxymyristoyl] glucosamine N-acyltransferase non-repeat region" evidence="9">
    <location>
        <begin position="25"/>
        <end position="91"/>
    </location>
</feature>
<dbReference type="EC" id="2.3.1.191" evidence="7"/>
<dbReference type="RefSeq" id="WP_327599464.1">
    <property type="nucleotide sequence ID" value="NZ_JAYXHS010000002.1"/>
</dbReference>
<keyword evidence="6 7" id="KW-0012">Acyltransferase</keyword>
<dbReference type="PANTHER" id="PTHR43378:SF2">
    <property type="entry name" value="UDP-3-O-ACYLGLUCOSAMINE N-ACYLTRANSFERASE 1, MITOCHONDRIAL-RELATED"/>
    <property type="match status" value="1"/>
</dbReference>
<reference evidence="10 11" key="1">
    <citation type="submission" date="2024-01" db="EMBL/GenBank/DDBJ databases">
        <title>Uliginosibacterium soil sp. nov.</title>
        <authorList>
            <person name="Lv Y."/>
        </authorList>
    </citation>
    <scope>NUCLEOTIDE SEQUENCE [LARGE SCALE GENOMIC DNA]</scope>
    <source>
        <strain evidence="10 11">H3</strain>
    </source>
</reference>
<dbReference type="HAMAP" id="MF_00523">
    <property type="entry name" value="LpxD"/>
    <property type="match status" value="1"/>
</dbReference>
<dbReference type="InterPro" id="IPR011004">
    <property type="entry name" value="Trimer_LpxA-like_sf"/>
</dbReference>
<dbReference type="CDD" id="cd03352">
    <property type="entry name" value="LbH_LpxD"/>
    <property type="match status" value="1"/>
</dbReference>
<dbReference type="InterPro" id="IPR007691">
    <property type="entry name" value="LpxD"/>
</dbReference>
<keyword evidence="3 7" id="KW-0808">Transferase</keyword>
<comment type="similarity">
    <text evidence="7">Belongs to the transferase hexapeptide repeat family. LpxD subfamily.</text>
</comment>
<keyword evidence="5 7" id="KW-0443">Lipid metabolism</keyword>
<dbReference type="EMBL" id="JAYXHS010000002">
    <property type="protein sequence ID" value="MEC5386499.1"/>
    <property type="molecule type" value="Genomic_DNA"/>
</dbReference>
<dbReference type="InterPro" id="IPR020573">
    <property type="entry name" value="UDP_GlcNAc_AcTrfase_non-rep"/>
</dbReference>
<comment type="pathway">
    <text evidence="7">Bacterial outer membrane biogenesis; LPS lipid A biosynthesis.</text>
</comment>
<dbReference type="Gene3D" id="2.160.10.10">
    <property type="entry name" value="Hexapeptide repeat proteins"/>
    <property type="match status" value="1"/>
</dbReference>
<keyword evidence="8" id="KW-0175">Coiled coil</keyword>
<gene>
    <name evidence="7 10" type="primary">lpxD</name>
    <name evidence="10" type="ORF">VVD49_12245</name>
</gene>
<keyword evidence="11" id="KW-1185">Reference proteome</keyword>
<proteinExistence type="inferred from homology"/>
<dbReference type="InterPro" id="IPR001451">
    <property type="entry name" value="Hexapep"/>
</dbReference>
<dbReference type="SUPFAM" id="SSF51161">
    <property type="entry name" value="Trimeric LpxA-like enzymes"/>
    <property type="match status" value="1"/>
</dbReference>
<dbReference type="PANTHER" id="PTHR43378">
    <property type="entry name" value="UDP-3-O-ACYLGLUCOSAMINE N-ACYLTRANSFERASE"/>
    <property type="match status" value="1"/>
</dbReference>
<evidence type="ECO:0000256" key="2">
    <source>
        <dbReference type="ARBA" id="ARBA00022556"/>
    </source>
</evidence>
<feature type="active site" description="Proton acceptor" evidence="7">
    <location>
        <position position="240"/>
    </location>
</feature>
<dbReference type="GO" id="GO:0103118">
    <property type="term" value="F:UDP-3-O-[(3R)-3-hydroxyacyl]-glucosamine N-acyltransferase activity"/>
    <property type="evidence" value="ECO:0007669"/>
    <property type="project" value="UniProtKB-EC"/>
</dbReference>
<sequence length="355" mass="37296">MTVVSLSVRQIVDALGGDLVGDDSVAITQVAPLERATGSEIGFVAHAKYRKALELTRAGALILPRSLADAWAGTRIVVDDPYLYFARVTQLLNPAANDYTGVHPTAVVLSELPAGVGVGPLAFIGEGCRIGVGAVIGPGSIVERGCVIGENTLLHAKVVVYAGSEIGARCVLHSGAVIGGDGFGFARRKDASWEKIPQIGRVILGDDVEVGANTTIDRGALDDTVIENGVKLDNLIQIAHNCRVGENSAMAAFAGMAGSAKLGKRVMVGGQAGIMGHIEVADDVVVSSRSFMSKSATEKGVYTSTIPAIQHNEWLRNAVHIKHLDEMADRIKQLEKKLERLDTARGESNETGSGK</sequence>
<comment type="catalytic activity">
    <reaction evidence="7">
        <text>a UDP-3-O-[(3R)-3-hydroxyacyl]-alpha-D-glucosamine + a (3R)-hydroxyacyl-[ACP] = a UDP-2-N,3-O-bis[(3R)-3-hydroxyacyl]-alpha-D-glucosamine + holo-[ACP] + H(+)</text>
        <dbReference type="Rhea" id="RHEA:53836"/>
        <dbReference type="Rhea" id="RHEA-COMP:9685"/>
        <dbReference type="Rhea" id="RHEA-COMP:9945"/>
        <dbReference type="ChEBI" id="CHEBI:15378"/>
        <dbReference type="ChEBI" id="CHEBI:64479"/>
        <dbReference type="ChEBI" id="CHEBI:78827"/>
        <dbReference type="ChEBI" id="CHEBI:137740"/>
        <dbReference type="ChEBI" id="CHEBI:137748"/>
        <dbReference type="EC" id="2.3.1.191"/>
    </reaction>
</comment>
<evidence type="ECO:0000313" key="10">
    <source>
        <dbReference type="EMBL" id="MEC5386499.1"/>
    </source>
</evidence>
<evidence type="ECO:0000259" key="9">
    <source>
        <dbReference type="Pfam" id="PF04613"/>
    </source>
</evidence>
<keyword evidence="1 7" id="KW-0444">Lipid biosynthesis</keyword>
<dbReference type="Pfam" id="PF04613">
    <property type="entry name" value="LpxD"/>
    <property type="match status" value="1"/>
</dbReference>
<dbReference type="NCBIfam" id="NF002060">
    <property type="entry name" value="PRK00892.1"/>
    <property type="match status" value="1"/>
</dbReference>
<dbReference type="Proteomes" id="UP001331561">
    <property type="component" value="Unassembled WGS sequence"/>
</dbReference>
<dbReference type="Gene3D" id="3.40.1390.10">
    <property type="entry name" value="MurE/MurF, N-terminal domain"/>
    <property type="match status" value="1"/>
</dbReference>
<evidence type="ECO:0000256" key="5">
    <source>
        <dbReference type="ARBA" id="ARBA00023098"/>
    </source>
</evidence>
<organism evidence="10 11">
    <name type="scientific">Uliginosibacterium silvisoli</name>
    <dbReference type="NCBI Taxonomy" id="3114758"/>
    <lineage>
        <taxon>Bacteria</taxon>
        <taxon>Pseudomonadati</taxon>
        <taxon>Pseudomonadota</taxon>
        <taxon>Betaproteobacteria</taxon>
        <taxon>Rhodocyclales</taxon>
        <taxon>Zoogloeaceae</taxon>
        <taxon>Uliginosibacterium</taxon>
    </lineage>
</organism>
<keyword evidence="2 7" id="KW-0441">Lipid A biosynthesis</keyword>
<name>A0ABU6K3L7_9RHOO</name>
<dbReference type="Gene3D" id="1.20.5.170">
    <property type="match status" value="1"/>
</dbReference>
<keyword evidence="4 7" id="KW-0677">Repeat</keyword>
<evidence type="ECO:0000256" key="1">
    <source>
        <dbReference type="ARBA" id="ARBA00022516"/>
    </source>
</evidence>
<comment type="function">
    <text evidence="7">Catalyzes the N-acylation of UDP-3-O-acylglucosamine using 3-hydroxyacyl-ACP as the acyl donor. Is involved in the biosynthesis of lipid A, a phosphorylated glycolipid that anchors the lipopolysaccharide to the outer membrane of the cell.</text>
</comment>
<evidence type="ECO:0000256" key="7">
    <source>
        <dbReference type="HAMAP-Rule" id="MF_00523"/>
    </source>
</evidence>
<evidence type="ECO:0000256" key="4">
    <source>
        <dbReference type="ARBA" id="ARBA00022737"/>
    </source>
</evidence>
<comment type="caution">
    <text evidence="10">The sequence shown here is derived from an EMBL/GenBank/DDBJ whole genome shotgun (WGS) entry which is preliminary data.</text>
</comment>
<accession>A0ABU6K3L7</accession>
<evidence type="ECO:0000256" key="3">
    <source>
        <dbReference type="ARBA" id="ARBA00022679"/>
    </source>
</evidence>
<dbReference type="Pfam" id="PF00132">
    <property type="entry name" value="Hexapep"/>
    <property type="match status" value="1"/>
</dbReference>
<evidence type="ECO:0000256" key="6">
    <source>
        <dbReference type="ARBA" id="ARBA00023315"/>
    </source>
</evidence>
<protein>
    <recommendedName>
        <fullName evidence="7">UDP-3-O-acylglucosamine N-acyltransferase</fullName>
        <ecNumber evidence="7">2.3.1.191</ecNumber>
    </recommendedName>
</protein>
<dbReference type="NCBIfam" id="TIGR01853">
    <property type="entry name" value="lipid_A_lpxD"/>
    <property type="match status" value="1"/>
</dbReference>
<feature type="coiled-coil region" evidence="8">
    <location>
        <begin position="317"/>
        <end position="351"/>
    </location>
</feature>
<evidence type="ECO:0000313" key="11">
    <source>
        <dbReference type="Proteomes" id="UP001331561"/>
    </source>
</evidence>